<dbReference type="PATRIC" id="fig|943816.4.peg.5738"/>
<dbReference type="Proteomes" id="UP000175829">
    <property type="component" value="Unassembled WGS sequence"/>
</dbReference>
<evidence type="ECO:0000313" key="4">
    <source>
        <dbReference type="Proteomes" id="UP000175829"/>
    </source>
</evidence>
<gene>
    <name evidence="3" type="ORF">AN217_03195</name>
</gene>
<evidence type="ECO:0000313" key="3">
    <source>
        <dbReference type="EMBL" id="OEV02256.1"/>
    </source>
</evidence>
<name>A0A1E7KEB9_9ACTN</name>
<dbReference type="PROSITE" id="PS50943">
    <property type="entry name" value="HTH_CROC1"/>
    <property type="match status" value="1"/>
</dbReference>
<proteinExistence type="predicted"/>
<dbReference type="SUPFAM" id="SSF48452">
    <property type="entry name" value="TPR-like"/>
    <property type="match status" value="1"/>
</dbReference>
<protein>
    <submittedName>
        <fullName evidence="3">XRE family transcriptional regulator</fullName>
    </submittedName>
</protein>
<sequence length="419" mass="45433">MSNTSARRREFGAYLACLRRHSGRSQRQFAAALCAVFGAQSITRHEVSRWERGERVPDAWLSAFAQVLGTPLHELEQAAAYARGDGQAALPGVASTLADLLPGGMDVLEPLTTPCGRRIGATTVAALAARVHGLRLADDVLSGGDLIVPAFRELRAAIRLYRESEHSEETGRGLLVQIGELGQIAGWIASDAGRGKDAERAYRLGISAARQAGDAVLVAQLAGSLGYHLSNSDRPREGLELSRAAVAEAGQDAPAATRALFLDRVAWAHTRVGESQPALRALGQAHAALDSTNSPPAPSWAYWVNREELEVMDARVFTELRRPLRAVPLLRDVLGRYEATHAREVALYRSWLAVALADANEPEQAAEEARRVIDTSGDLSSERTAQRARTVLHRLKEHENVPEAREVLADHGHLLLTRP</sequence>
<dbReference type="Gene3D" id="1.25.40.10">
    <property type="entry name" value="Tetratricopeptide repeat domain"/>
    <property type="match status" value="1"/>
</dbReference>
<dbReference type="CDD" id="cd00093">
    <property type="entry name" value="HTH_XRE"/>
    <property type="match status" value="1"/>
</dbReference>
<dbReference type="EMBL" id="LJGV01000021">
    <property type="protein sequence ID" value="OEV02256.1"/>
    <property type="molecule type" value="Genomic_DNA"/>
</dbReference>
<reference evidence="3 4" key="1">
    <citation type="journal article" date="2016" name="Front. Microbiol.">
        <title>Comparative Genomics Analysis of Streptomyces Species Reveals Their Adaptation to the Marine Environment and Their Diversity at the Genomic Level.</title>
        <authorList>
            <person name="Tian X."/>
            <person name="Zhang Z."/>
            <person name="Yang T."/>
            <person name="Chen M."/>
            <person name="Li J."/>
            <person name="Chen F."/>
            <person name="Yang J."/>
            <person name="Li W."/>
            <person name="Zhang B."/>
            <person name="Zhang Z."/>
            <person name="Wu J."/>
            <person name="Zhang C."/>
            <person name="Long L."/>
            <person name="Xiao J."/>
        </authorList>
    </citation>
    <scope>NUCLEOTIDE SEQUENCE [LARGE SCALE GENOMIC DNA]</scope>
    <source>
        <strain evidence="3 4">SCSIO M10379</strain>
    </source>
</reference>
<feature type="region of interest" description="Disordered" evidence="1">
    <location>
        <begin position="363"/>
        <end position="385"/>
    </location>
</feature>
<dbReference type="InterPro" id="IPR010982">
    <property type="entry name" value="Lambda_DNA-bd_dom_sf"/>
</dbReference>
<evidence type="ECO:0000256" key="1">
    <source>
        <dbReference type="SAM" id="MobiDB-lite"/>
    </source>
</evidence>
<dbReference type="SUPFAM" id="SSF47413">
    <property type="entry name" value="lambda repressor-like DNA-binding domains"/>
    <property type="match status" value="1"/>
</dbReference>
<organism evidence="3 4">
    <name type="scientific">Streptomyces qinglanensis</name>
    <dbReference type="NCBI Taxonomy" id="943816"/>
    <lineage>
        <taxon>Bacteria</taxon>
        <taxon>Bacillati</taxon>
        <taxon>Actinomycetota</taxon>
        <taxon>Actinomycetes</taxon>
        <taxon>Kitasatosporales</taxon>
        <taxon>Streptomycetaceae</taxon>
        <taxon>Streptomyces</taxon>
    </lineage>
</organism>
<dbReference type="Pfam" id="PF13560">
    <property type="entry name" value="HTH_31"/>
    <property type="match status" value="1"/>
</dbReference>
<dbReference type="GO" id="GO:0003677">
    <property type="term" value="F:DNA binding"/>
    <property type="evidence" value="ECO:0007669"/>
    <property type="project" value="InterPro"/>
</dbReference>
<dbReference type="InterPro" id="IPR001387">
    <property type="entry name" value="Cro/C1-type_HTH"/>
</dbReference>
<accession>A0A1E7KEB9</accession>
<feature type="domain" description="HTH cro/C1-type" evidence="2">
    <location>
        <begin position="42"/>
        <end position="75"/>
    </location>
</feature>
<evidence type="ECO:0000259" key="2">
    <source>
        <dbReference type="PROSITE" id="PS50943"/>
    </source>
</evidence>
<dbReference type="Gene3D" id="1.10.260.40">
    <property type="entry name" value="lambda repressor-like DNA-binding domains"/>
    <property type="match status" value="1"/>
</dbReference>
<dbReference type="RefSeq" id="WP_019358799.1">
    <property type="nucleotide sequence ID" value="NZ_LJGV01000021.1"/>
</dbReference>
<comment type="caution">
    <text evidence="3">The sequence shown here is derived from an EMBL/GenBank/DDBJ whole genome shotgun (WGS) entry which is preliminary data.</text>
</comment>
<dbReference type="InterPro" id="IPR011990">
    <property type="entry name" value="TPR-like_helical_dom_sf"/>
</dbReference>
<dbReference type="AlphaFoldDB" id="A0A1E7KEB9"/>